<feature type="transmembrane region" description="Helical" evidence="8">
    <location>
        <begin position="249"/>
        <end position="277"/>
    </location>
</feature>
<keyword evidence="4" id="KW-0547">Nucleotide-binding</keyword>
<evidence type="ECO:0000259" key="9">
    <source>
        <dbReference type="PROSITE" id="PS50893"/>
    </source>
</evidence>
<dbReference type="Gene3D" id="1.20.1560.10">
    <property type="entry name" value="ABC transporter type 1, transmembrane domain"/>
    <property type="match status" value="1"/>
</dbReference>
<feature type="transmembrane region" description="Helical" evidence="8">
    <location>
        <begin position="172"/>
        <end position="191"/>
    </location>
</feature>
<proteinExistence type="predicted"/>
<feature type="transmembrane region" description="Helical" evidence="8">
    <location>
        <begin position="80"/>
        <end position="103"/>
    </location>
</feature>
<gene>
    <name evidence="12" type="primary">LOC102809385</name>
</gene>
<evidence type="ECO:0000256" key="8">
    <source>
        <dbReference type="SAM" id="Phobius"/>
    </source>
</evidence>
<dbReference type="SMART" id="SM00382">
    <property type="entry name" value="AAA"/>
    <property type="match status" value="1"/>
</dbReference>
<dbReference type="PANTHER" id="PTHR24223">
    <property type="entry name" value="ATP-BINDING CASSETTE SUB-FAMILY C"/>
    <property type="match status" value="1"/>
</dbReference>
<dbReference type="InterPro" id="IPR003593">
    <property type="entry name" value="AAA+_ATPase"/>
</dbReference>
<evidence type="ECO:0000256" key="3">
    <source>
        <dbReference type="ARBA" id="ARBA00022692"/>
    </source>
</evidence>
<feature type="transmembrane region" description="Helical" evidence="8">
    <location>
        <begin position="29"/>
        <end position="51"/>
    </location>
</feature>
<feature type="non-terminal residue" evidence="12">
    <location>
        <position position="1"/>
    </location>
</feature>
<dbReference type="InterPro" id="IPR050173">
    <property type="entry name" value="ABC_transporter_C-like"/>
</dbReference>
<dbReference type="CDD" id="cd03244">
    <property type="entry name" value="ABCC_MRP_domain2"/>
    <property type="match status" value="1"/>
</dbReference>
<dbReference type="SUPFAM" id="SSF90123">
    <property type="entry name" value="ABC transporter transmembrane region"/>
    <property type="match status" value="1"/>
</dbReference>
<dbReference type="Pfam" id="PF00664">
    <property type="entry name" value="ABC_membrane"/>
    <property type="match status" value="1"/>
</dbReference>
<dbReference type="InterPro" id="IPR027417">
    <property type="entry name" value="P-loop_NTPase"/>
</dbReference>
<keyword evidence="2" id="KW-0813">Transport</keyword>
<comment type="subcellular location">
    <subcellularLocation>
        <location evidence="1">Membrane</location>
    </subcellularLocation>
</comment>
<protein>
    <submittedName>
        <fullName evidence="12">ATP-binding cassette sub-family C member 8-like</fullName>
    </submittedName>
</protein>
<organism evidence="11 12">
    <name type="scientific">Saccoglossus kowalevskii</name>
    <name type="common">Acorn worm</name>
    <dbReference type="NCBI Taxonomy" id="10224"/>
    <lineage>
        <taxon>Eukaryota</taxon>
        <taxon>Metazoa</taxon>
        <taxon>Hemichordata</taxon>
        <taxon>Enteropneusta</taxon>
        <taxon>Harrimaniidae</taxon>
        <taxon>Saccoglossus</taxon>
    </lineage>
</organism>
<dbReference type="RefSeq" id="XP_006820255.1">
    <property type="nucleotide sequence ID" value="XM_006820192.1"/>
</dbReference>
<dbReference type="Pfam" id="PF00005">
    <property type="entry name" value="ABC_tran"/>
    <property type="match status" value="1"/>
</dbReference>
<dbReference type="PROSITE" id="PS00211">
    <property type="entry name" value="ABC_TRANSPORTER_1"/>
    <property type="match status" value="1"/>
</dbReference>
<dbReference type="InterPro" id="IPR017871">
    <property type="entry name" value="ABC_transporter-like_CS"/>
</dbReference>
<evidence type="ECO:0000256" key="2">
    <source>
        <dbReference type="ARBA" id="ARBA00022448"/>
    </source>
</evidence>
<feature type="transmembrane region" description="Helical" evidence="8">
    <location>
        <begin position="212"/>
        <end position="237"/>
    </location>
</feature>
<dbReference type="InterPro" id="IPR011527">
    <property type="entry name" value="ABC1_TM_dom"/>
</dbReference>
<dbReference type="Gene3D" id="3.40.50.300">
    <property type="entry name" value="P-loop containing nucleotide triphosphate hydrolases"/>
    <property type="match status" value="1"/>
</dbReference>
<evidence type="ECO:0000313" key="12">
    <source>
        <dbReference type="RefSeq" id="XP_006820255.1"/>
    </source>
</evidence>
<dbReference type="Proteomes" id="UP000694865">
    <property type="component" value="Unplaced"/>
</dbReference>
<reference evidence="12" key="1">
    <citation type="submission" date="2025-08" db="UniProtKB">
        <authorList>
            <consortium name="RefSeq"/>
        </authorList>
    </citation>
    <scope>IDENTIFICATION</scope>
    <source>
        <tissue evidence="12">Testes</tissue>
    </source>
</reference>
<keyword evidence="6 8" id="KW-1133">Transmembrane helix</keyword>
<dbReference type="SUPFAM" id="SSF52540">
    <property type="entry name" value="P-loop containing nucleoside triphosphate hydrolases"/>
    <property type="match status" value="1"/>
</dbReference>
<dbReference type="InterPro" id="IPR036640">
    <property type="entry name" value="ABC1_TM_sf"/>
</dbReference>
<dbReference type="GeneID" id="102809385"/>
<dbReference type="InterPro" id="IPR003439">
    <property type="entry name" value="ABC_transporter-like_ATP-bd"/>
</dbReference>
<feature type="domain" description="ABC transporter" evidence="9">
    <location>
        <begin position="310"/>
        <end position="544"/>
    </location>
</feature>
<keyword evidence="5" id="KW-0067">ATP-binding</keyword>
<dbReference type="PROSITE" id="PS50893">
    <property type="entry name" value="ABC_TRANSPORTER_2"/>
    <property type="match status" value="1"/>
</dbReference>
<evidence type="ECO:0000313" key="11">
    <source>
        <dbReference type="Proteomes" id="UP000694865"/>
    </source>
</evidence>
<evidence type="ECO:0000256" key="1">
    <source>
        <dbReference type="ARBA" id="ARBA00004370"/>
    </source>
</evidence>
<accession>A0ABM0MJR4</accession>
<feature type="domain" description="ABC transmembrane type-1" evidence="10">
    <location>
        <begin position="31"/>
        <end position="223"/>
    </location>
</feature>
<sequence>SIIAKEERPKGAVGCAIFLAYVRAMTVPLAVILFIAYLLEIACFAAVNLWISAWSQAGQDSLNKSEIEQELTVRYYLPRYAIFTSLVIPVAILFNVCFIAFFIMTAKKLFRKILYKVMHSPIRFFETTPVGRILNRFSVDMLSVDVHFWMTLSLVLIILISLFGTIVVNTIISPYFLLVMVPISVIIGVSLDFGVRLPRDLKRLDRVTLSPVLAYFTDTYNTIGMCLVLFVGVGALIASMYRTINPSDVGLAVTTGILAAQFVNGLMTVIVDLFCYVSGVERVIEYTKLDTEELQGSIDVPDSWPDKGSIDLYNVTVRYADELEPALTNINIHVNAGEKIGICGRTGSGKSSLTLTLLRMIDVVGGQITIDDIDISKVPLLTLRRRIAIIPQDPVIFCGTIRFNLDPENIYTDNELWDALEVAQLKDRVIAMDNKLGTLVTEDGDNFSAGQKQLFCLARAFLLKPTILIMDEATASIDFETDVILQKVVASAFADKTVLTIAHRISTILDSDFVMVLSDGQIIEWDTPHNLLKTKDSMFASMLSDDPIDRIVEWHKSSAFEEDVDKVIDLVTKRALIGDIDV</sequence>
<dbReference type="PANTHER" id="PTHR24223:SF461">
    <property type="entry name" value="ATP-BINDING CASSETTE SUB-FAMILY C MEMBER SUR"/>
    <property type="match status" value="1"/>
</dbReference>
<evidence type="ECO:0000256" key="6">
    <source>
        <dbReference type="ARBA" id="ARBA00022989"/>
    </source>
</evidence>
<evidence type="ECO:0000256" key="7">
    <source>
        <dbReference type="ARBA" id="ARBA00023136"/>
    </source>
</evidence>
<evidence type="ECO:0000256" key="5">
    <source>
        <dbReference type="ARBA" id="ARBA00022840"/>
    </source>
</evidence>
<keyword evidence="3 8" id="KW-0812">Transmembrane</keyword>
<keyword evidence="11" id="KW-1185">Reference proteome</keyword>
<dbReference type="PROSITE" id="PS50929">
    <property type="entry name" value="ABC_TM1F"/>
    <property type="match status" value="1"/>
</dbReference>
<evidence type="ECO:0000256" key="4">
    <source>
        <dbReference type="ARBA" id="ARBA00022741"/>
    </source>
</evidence>
<name>A0ABM0MJR4_SACKO</name>
<evidence type="ECO:0000259" key="10">
    <source>
        <dbReference type="PROSITE" id="PS50929"/>
    </source>
</evidence>
<keyword evidence="7 8" id="KW-0472">Membrane</keyword>
<feature type="transmembrane region" description="Helical" evidence="8">
    <location>
        <begin position="146"/>
        <end position="166"/>
    </location>
</feature>